<keyword evidence="2" id="KW-1185">Reference proteome</keyword>
<evidence type="ECO:0000313" key="2">
    <source>
        <dbReference type="Proteomes" id="UP001208649"/>
    </source>
</evidence>
<reference evidence="2" key="1">
    <citation type="submission" date="2023-07" db="EMBL/GenBank/DDBJ databases">
        <title>Chryseobacterium sp. strain PBS4-4 Genome sequencing and assembly.</title>
        <authorList>
            <person name="Jung Y."/>
        </authorList>
    </citation>
    <scope>NUCLEOTIDE SEQUENCE [LARGE SCALE GENOMIC DNA]</scope>
    <source>
        <strain evidence="2">PBS4-4</strain>
    </source>
</reference>
<dbReference type="RefSeq" id="WP_263004499.1">
    <property type="nucleotide sequence ID" value="NZ_JAOTEM010000005.1"/>
</dbReference>
<gene>
    <name evidence="1" type="ORF">NZ698_17290</name>
</gene>
<comment type="caution">
    <text evidence="1">The sequence shown here is derived from an EMBL/GenBank/DDBJ whole genome shotgun (WGS) entry which is preliminary data.</text>
</comment>
<proteinExistence type="predicted"/>
<organism evidence="1 2">
    <name type="scientific">Chryseobacterium edaphi</name>
    <dbReference type="NCBI Taxonomy" id="2976532"/>
    <lineage>
        <taxon>Bacteria</taxon>
        <taxon>Pseudomonadati</taxon>
        <taxon>Bacteroidota</taxon>
        <taxon>Flavobacteriia</taxon>
        <taxon>Flavobacteriales</taxon>
        <taxon>Weeksellaceae</taxon>
        <taxon>Chryseobacterium group</taxon>
        <taxon>Chryseobacterium</taxon>
    </lineage>
</organism>
<evidence type="ECO:0000313" key="1">
    <source>
        <dbReference type="EMBL" id="MCU7618934.1"/>
    </source>
</evidence>
<sequence length="184" mass="21632">MKNILSLIVMIFIFSCERKSQKAISKNHSTVIAIDSTAVNIDSSDIKTFNPDDTKDLEWIIFNDKYKIPQQIKDFFQAAENGEINIANPDEEFNITDVVVKPNMPFRQLRLLEKKNELWRMVYIQGGIGKSYQFYEFKIQGDTISEIRKGYSFENIETNDSLEYYINKGEVKFEKIKLKYNWID</sequence>
<protein>
    <recommendedName>
        <fullName evidence="3">Lipoprotein</fullName>
    </recommendedName>
</protein>
<dbReference type="EMBL" id="JAOTEM010000005">
    <property type="protein sequence ID" value="MCU7618934.1"/>
    <property type="molecule type" value="Genomic_DNA"/>
</dbReference>
<accession>A0ABT2WBY4</accession>
<name>A0ABT2WBY4_9FLAO</name>
<evidence type="ECO:0008006" key="3">
    <source>
        <dbReference type="Google" id="ProtNLM"/>
    </source>
</evidence>
<dbReference type="PROSITE" id="PS51257">
    <property type="entry name" value="PROKAR_LIPOPROTEIN"/>
    <property type="match status" value="1"/>
</dbReference>
<dbReference type="Proteomes" id="UP001208649">
    <property type="component" value="Unassembled WGS sequence"/>
</dbReference>